<sequence>MSTPEGKKPERNPSLLRRSESKDEESLDETKDASSAKKFTDKPRKLSSFRRSESKEEDYSETKSLLKKTPTQDRDDDKKPERKASLKKPESKDEDVKDTKEVSSLKKANGVFETNGTEKKPLEKKTVAKRLEANTTDFRDIKNLLKKTTKKAPVEVKKTEKDDSFDKRPEEIKLRKSSDVELTGLKFKKPEEAKKAELKGEKIEEPKEATKKLSTKTAKTEEPKDVKKPEAKAAAKTEEPKERAISEKIAIQNRSSKSLSSA</sequence>
<organism evidence="2">
    <name type="scientific">Cacopsylla melanoneura</name>
    <dbReference type="NCBI Taxonomy" id="428564"/>
    <lineage>
        <taxon>Eukaryota</taxon>
        <taxon>Metazoa</taxon>
        <taxon>Ecdysozoa</taxon>
        <taxon>Arthropoda</taxon>
        <taxon>Hexapoda</taxon>
        <taxon>Insecta</taxon>
        <taxon>Pterygota</taxon>
        <taxon>Neoptera</taxon>
        <taxon>Paraneoptera</taxon>
        <taxon>Hemiptera</taxon>
        <taxon>Sternorrhyncha</taxon>
        <taxon>Psylloidea</taxon>
        <taxon>Psyllidae</taxon>
        <taxon>Psyllinae</taxon>
        <taxon>Cacopsylla</taxon>
    </lineage>
</organism>
<feature type="compositionally biased region" description="Basic and acidic residues" evidence="1">
    <location>
        <begin position="116"/>
        <end position="141"/>
    </location>
</feature>
<protein>
    <submittedName>
        <fullName evidence="2">Uncharacterized protein</fullName>
    </submittedName>
</protein>
<dbReference type="EMBL" id="HBUF01343256">
    <property type="protein sequence ID" value="CAG6706426.1"/>
    <property type="molecule type" value="Transcribed_RNA"/>
</dbReference>
<dbReference type="AlphaFoldDB" id="A0A8D8UKS6"/>
<reference evidence="2" key="1">
    <citation type="submission" date="2021-05" db="EMBL/GenBank/DDBJ databases">
        <authorList>
            <person name="Alioto T."/>
            <person name="Alioto T."/>
            <person name="Gomez Garrido J."/>
        </authorList>
    </citation>
    <scope>NUCLEOTIDE SEQUENCE</scope>
</reference>
<feature type="region of interest" description="Disordered" evidence="1">
    <location>
        <begin position="1"/>
        <end position="141"/>
    </location>
</feature>
<feature type="compositionally biased region" description="Polar residues" evidence="1">
    <location>
        <begin position="252"/>
        <end position="262"/>
    </location>
</feature>
<feature type="compositionally biased region" description="Basic and acidic residues" evidence="1">
    <location>
        <begin position="218"/>
        <end position="246"/>
    </location>
</feature>
<feature type="compositionally biased region" description="Basic and acidic residues" evidence="1">
    <location>
        <begin position="188"/>
        <end position="211"/>
    </location>
</feature>
<name>A0A8D8UKS6_9HEMI</name>
<feature type="region of interest" description="Disordered" evidence="1">
    <location>
        <begin position="187"/>
        <end position="262"/>
    </location>
</feature>
<dbReference type="EMBL" id="HBUF01343257">
    <property type="protein sequence ID" value="CAG6706428.1"/>
    <property type="molecule type" value="Transcribed_RNA"/>
</dbReference>
<feature type="compositionally biased region" description="Basic and acidic residues" evidence="1">
    <location>
        <begin position="70"/>
        <end position="104"/>
    </location>
</feature>
<evidence type="ECO:0000313" key="2">
    <source>
        <dbReference type="EMBL" id="CAG6706432.1"/>
    </source>
</evidence>
<evidence type="ECO:0000256" key="1">
    <source>
        <dbReference type="SAM" id="MobiDB-lite"/>
    </source>
</evidence>
<feature type="compositionally biased region" description="Basic and acidic residues" evidence="1">
    <location>
        <begin position="28"/>
        <end position="54"/>
    </location>
</feature>
<dbReference type="EMBL" id="HBUF01343259">
    <property type="protein sequence ID" value="CAG6706432.1"/>
    <property type="molecule type" value="Transcribed_RNA"/>
</dbReference>
<dbReference type="EMBL" id="HBUF01343258">
    <property type="protein sequence ID" value="CAG6706430.1"/>
    <property type="molecule type" value="Transcribed_RNA"/>
</dbReference>
<feature type="compositionally biased region" description="Basic and acidic residues" evidence="1">
    <location>
        <begin position="1"/>
        <end position="21"/>
    </location>
</feature>
<proteinExistence type="predicted"/>
<accession>A0A8D8UKS6</accession>